<gene>
    <name evidence="1" type="ORF">SSSM7_062</name>
</gene>
<sequence length="78" mass="9135">MIKNKLTDKQFAALKEYYVDAIVEGMSTKDLVYYVTEDMQKWIDSLTFNDAMVELEEYFDECFTETIEEVIENVGGEN</sequence>
<dbReference type="GeneID" id="10328631"/>
<accession>E3SKY0</accession>
<proteinExistence type="predicted"/>
<dbReference type="InterPro" id="IPR055750">
    <property type="entry name" value="DUF7326"/>
</dbReference>
<dbReference type="Proteomes" id="UP000006527">
    <property type="component" value="Segment"/>
</dbReference>
<dbReference type="Pfam" id="PF24012">
    <property type="entry name" value="DUF7326"/>
    <property type="match status" value="1"/>
</dbReference>
<evidence type="ECO:0000313" key="1">
    <source>
        <dbReference type="EMBL" id="ADO98128.1"/>
    </source>
</evidence>
<name>E3SKY0_9CAUD</name>
<organism evidence="1 2">
    <name type="scientific">Synechococcus phage S-SSM7</name>
    <dbReference type="NCBI Taxonomy" id="445686"/>
    <lineage>
        <taxon>Viruses</taxon>
        <taxon>Duplodnaviria</taxon>
        <taxon>Heunggongvirae</taxon>
        <taxon>Uroviricota</taxon>
        <taxon>Caudoviricetes</taxon>
        <taxon>Pantevenvirales</taxon>
        <taxon>Kyanoviridae</taxon>
        <taxon>Lipsvirus</taxon>
        <taxon>Lipsvirus ssm7</taxon>
    </lineage>
</organism>
<keyword evidence="2" id="KW-1185">Reference proteome</keyword>
<dbReference type="RefSeq" id="YP_004324115.1">
    <property type="nucleotide sequence ID" value="NC_015287.1"/>
</dbReference>
<dbReference type="EMBL" id="GU071098">
    <property type="protein sequence ID" value="ADO98128.1"/>
    <property type="molecule type" value="Genomic_DNA"/>
</dbReference>
<dbReference type="KEGG" id="vg:10328631"/>
<evidence type="ECO:0000313" key="2">
    <source>
        <dbReference type="Proteomes" id="UP000006527"/>
    </source>
</evidence>
<protein>
    <submittedName>
        <fullName evidence="1">Uncharacterized protein</fullName>
    </submittedName>
</protein>
<reference evidence="1 2" key="1">
    <citation type="journal article" date="2010" name="Environ. Microbiol.">
        <title>Genomic analysis of oceanic cyanobacterial myoviruses compared with T4-like myoviruses from diverse hosts and environments.</title>
        <authorList>
            <person name="Sullivan M.B."/>
            <person name="Huang K.H."/>
            <person name="Ignacio-Espinoza J.C."/>
            <person name="Berlin A.M."/>
            <person name="Kelly L."/>
            <person name="Weigele P.R."/>
            <person name="DeFrancesco A.S."/>
            <person name="Kern S.E."/>
            <person name="Thompson L.R."/>
            <person name="Young S."/>
            <person name="Yandava C."/>
            <person name="Fu R."/>
            <person name="Krastins B."/>
            <person name="Chase M."/>
            <person name="Sarracino D."/>
            <person name="Osburne M.S."/>
            <person name="Henn M.R."/>
            <person name="Chisholm S.W."/>
        </authorList>
    </citation>
    <scope>NUCLEOTIDE SEQUENCE [LARGE SCALE GENOMIC DNA]</scope>
    <source>
        <strain evidence="1">8109-3</strain>
    </source>
</reference>